<dbReference type="InterPro" id="IPR000884">
    <property type="entry name" value="TSP1_rpt"/>
</dbReference>
<dbReference type="EMBL" id="CAJOBC010001306">
    <property type="protein sequence ID" value="CAF3670604.1"/>
    <property type="molecule type" value="Genomic_DNA"/>
</dbReference>
<proteinExistence type="predicted"/>
<comment type="caution">
    <text evidence="5">The sequence shown here is derived from an EMBL/GenBank/DDBJ whole genome shotgun (WGS) entry which is preliminary data.</text>
</comment>
<name>A0A813YJI1_9BILA</name>
<dbReference type="SMART" id="SM00041">
    <property type="entry name" value="CT"/>
    <property type="match status" value="1"/>
</dbReference>
<evidence type="ECO:0000256" key="2">
    <source>
        <dbReference type="PROSITE-ProRule" id="PRU00039"/>
    </source>
</evidence>
<evidence type="ECO:0000259" key="3">
    <source>
        <dbReference type="PROSITE" id="PS01225"/>
    </source>
</evidence>
<dbReference type="Proteomes" id="UP000681722">
    <property type="component" value="Unassembled WGS sequence"/>
</dbReference>
<evidence type="ECO:0000313" key="5">
    <source>
        <dbReference type="EMBL" id="CAF0885185.1"/>
    </source>
</evidence>
<dbReference type="InterPro" id="IPR029034">
    <property type="entry name" value="Cystine-knot_cytokine"/>
</dbReference>
<dbReference type="EMBL" id="CAJNOQ010001306">
    <property type="protein sequence ID" value="CAF0885185.1"/>
    <property type="molecule type" value="Genomic_DNA"/>
</dbReference>
<evidence type="ECO:0000256" key="1">
    <source>
        <dbReference type="ARBA" id="ARBA00023157"/>
    </source>
</evidence>
<dbReference type="InterPro" id="IPR006207">
    <property type="entry name" value="Cys_knot_C"/>
</dbReference>
<dbReference type="Gene3D" id="2.10.90.10">
    <property type="entry name" value="Cystine-knot cytokines"/>
    <property type="match status" value="1"/>
</dbReference>
<dbReference type="Proteomes" id="UP000682733">
    <property type="component" value="Unassembled WGS sequence"/>
</dbReference>
<comment type="caution">
    <text evidence="2">Lacks conserved residue(s) required for the propagation of feature annotation.</text>
</comment>
<dbReference type="Proteomes" id="UP000677228">
    <property type="component" value="Unassembled WGS sequence"/>
</dbReference>
<dbReference type="SUPFAM" id="SSF57603">
    <property type="entry name" value="FnI-like domain"/>
    <property type="match status" value="1"/>
</dbReference>
<evidence type="ECO:0000313" key="6">
    <source>
        <dbReference type="EMBL" id="CAF3537068.1"/>
    </source>
</evidence>
<evidence type="ECO:0000313" key="8">
    <source>
        <dbReference type="Proteomes" id="UP000663829"/>
    </source>
</evidence>
<protein>
    <recommendedName>
        <fullName evidence="3">CTCK domain-containing protein</fullName>
    </recommendedName>
</protein>
<dbReference type="OrthoDB" id="446173at2759"/>
<reference evidence="5" key="1">
    <citation type="submission" date="2021-02" db="EMBL/GenBank/DDBJ databases">
        <authorList>
            <person name="Nowell W R."/>
        </authorList>
    </citation>
    <scope>NUCLEOTIDE SEQUENCE</scope>
</reference>
<dbReference type="Proteomes" id="UP000663829">
    <property type="component" value="Unassembled WGS sequence"/>
</dbReference>
<keyword evidence="1" id="KW-1015">Disulfide bond</keyword>
<evidence type="ECO:0000313" key="7">
    <source>
        <dbReference type="EMBL" id="CAF3670604.1"/>
    </source>
</evidence>
<organism evidence="5 8">
    <name type="scientific">Didymodactylos carnosus</name>
    <dbReference type="NCBI Taxonomy" id="1234261"/>
    <lineage>
        <taxon>Eukaryota</taxon>
        <taxon>Metazoa</taxon>
        <taxon>Spiralia</taxon>
        <taxon>Gnathifera</taxon>
        <taxon>Rotifera</taxon>
        <taxon>Eurotatoria</taxon>
        <taxon>Bdelloidea</taxon>
        <taxon>Philodinida</taxon>
        <taxon>Philodinidae</taxon>
        <taxon>Didymodactylos</taxon>
    </lineage>
</organism>
<keyword evidence="8" id="KW-1185">Reference proteome</keyword>
<sequence>MFSVARVFDGNWSPWNVWSNCTANCNGGELMDSTGQCVQESSCQCEYQGRVVLPGQSISIPDKCQECKCTNGCLTCETAECVPQCQWSDWSPFGECSEPCNGTQARYQTLQGPNCNDNSTNYDTRPCSTVQTAYPKGCSTCTCTNNTEKCVTNCAIDESACSKIQDPLYDYIYELPTNGECCGTCKKLPKAELCAVQQLPAEYLVSGNCTSVAPIPAQQCIGSCISYTMAGLWETDHGDSKHNVCRCCQPENETPQQVQMNCTTNGISTIESMTYYNIDSCRCLACGGF</sequence>
<dbReference type="EMBL" id="CAJNOK010000497">
    <property type="protein sequence ID" value="CAF0757630.1"/>
    <property type="molecule type" value="Genomic_DNA"/>
</dbReference>
<dbReference type="PROSITE" id="PS50092">
    <property type="entry name" value="TSP1"/>
    <property type="match status" value="1"/>
</dbReference>
<feature type="domain" description="CTCK" evidence="3">
    <location>
        <begin position="185"/>
        <end position="287"/>
    </location>
</feature>
<dbReference type="AlphaFoldDB" id="A0A813YJI1"/>
<evidence type="ECO:0000313" key="4">
    <source>
        <dbReference type="EMBL" id="CAF0757630.1"/>
    </source>
</evidence>
<dbReference type="PROSITE" id="PS01225">
    <property type="entry name" value="CTCK_2"/>
    <property type="match status" value="1"/>
</dbReference>
<gene>
    <name evidence="5" type="ORF">GPM918_LOCUS7824</name>
    <name evidence="4" type="ORF">OVA965_LOCUS2374</name>
    <name evidence="7" type="ORF">SRO942_LOCUS7824</name>
    <name evidence="6" type="ORF">TMI583_LOCUS2374</name>
</gene>
<dbReference type="EMBL" id="CAJOBA010000497">
    <property type="protein sequence ID" value="CAF3537068.1"/>
    <property type="molecule type" value="Genomic_DNA"/>
</dbReference>
<accession>A0A813YJI1</accession>